<evidence type="ECO:0000313" key="2">
    <source>
        <dbReference type="Proteomes" id="UP000215215"/>
    </source>
</evidence>
<protein>
    <submittedName>
        <fullName evidence="1">Uncharacterized protein</fullName>
    </submittedName>
</protein>
<sequence>MKTIECIFFAVLFLFPFITSSKETTLPTEAGTEVILETSHFGQREVTHSRTKIMKQENRVRMEETIDVGGEEKFTGISIYDGHSTSTISSEGREKSEGFRGYPWTYPLNEETSVRSGKLEGRDVRIVDVERGRLYLDPEEDIILLDERGKYKIYYRDYSLVEGVGYIPRTIEKMDQRGDLIMKTELKKVEHFKTFSNDTFDPDKVEVYIAPERRDVPN</sequence>
<gene>
    <name evidence="1" type="ORF">CH333_02840</name>
</gene>
<evidence type="ECO:0000313" key="1">
    <source>
        <dbReference type="EMBL" id="OYD16684.1"/>
    </source>
</evidence>
<reference evidence="1 2" key="1">
    <citation type="submission" date="2017-07" db="EMBL/GenBank/DDBJ databases">
        <title>Recovery of genomes from metagenomes via a dereplication, aggregation, and scoring strategy.</title>
        <authorList>
            <person name="Sieber C.M."/>
            <person name="Probst A.J."/>
            <person name="Sharrar A."/>
            <person name="Thomas B.C."/>
            <person name="Hess M."/>
            <person name="Tringe S.G."/>
            <person name="Banfield J.F."/>
        </authorList>
    </citation>
    <scope>NUCLEOTIDE SEQUENCE [LARGE SCALE GENOMIC DNA]</scope>
    <source>
        <strain evidence="1">JGI_Cruoil_03_44_89</strain>
    </source>
</reference>
<accession>A0A235BWW5</accession>
<dbReference type="AlphaFoldDB" id="A0A235BWW5"/>
<organism evidence="1 2">
    <name type="scientific">candidate division WOR-3 bacterium JGI_Cruoil_03_44_89</name>
    <dbReference type="NCBI Taxonomy" id="1973748"/>
    <lineage>
        <taxon>Bacteria</taxon>
        <taxon>Bacteria division WOR-3</taxon>
    </lineage>
</organism>
<dbReference type="EMBL" id="NOZQ01000055">
    <property type="protein sequence ID" value="OYD16684.1"/>
    <property type="molecule type" value="Genomic_DNA"/>
</dbReference>
<dbReference type="Proteomes" id="UP000215215">
    <property type="component" value="Unassembled WGS sequence"/>
</dbReference>
<name>A0A235BWW5_UNCW3</name>
<proteinExistence type="predicted"/>
<comment type="caution">
    <text evidence="1">The sequence shown here is derived from an EMBL/GenBank/DDBJ whole genome shotgun (WGS) entry which is preliminary data.</text>
</comment>